<keyword evidence="3" id="KW-1185">Reference proteome</keyword>
<accession>A0A812P6M4</accession>
<evidence type="ECO:0000313" key="3">
    <source>
        <dbReference type="Proteomes" id="UP000604046"/>
    </source>
</evidence>
<dbReference type="Proteomes" id="UP000604046">
    <property type="component" value="Unassembled WGS sequence"/>
</dbReference>
<feature type="compositionally biased region" description="Basic and acidic residues" evidence="1">
    <location>
        <begin position="206"/>
        <end position="216"/>
    </location>
</feature>
<feature type="compositionally biased region" description="Basic and acidic residues" evidence="1">
    <location>
        <begin position="679"/>
        <end position="688"/>
    </location>
</feature>
<feature type="compositionally biased region" description="Basic and acidic residues" evidence="1">
    <location>
        <begin position="223"/>
        <end position="240"/>
    </location>
</feature>
<feature type="region of interest" description="Disordered" evidence="1">
    <location>
        <begin position="992"/>
        <end position="1013"/>
    </location>
</feature>
<organism evidence="2 3">
    <name type="scientific">Symbiodinium natans</name>
    <dbReference type="NCBI Taxonomy" id="878477"/>
    <lineage>
        <taxon>Eukaryota</taxon>
        <taxon>Sar</taxon>
        <taxon>Alveolata</taxon>
        <taxon>Dinophyceae</taxon>
        <taxon>Suessiales</taxon>
        <taxon>Symbiodiniaceae</taxon>
        <taxon>Symbiodinium</taxon>
    </lineage>
</organism>
<feature type="region of interest" description="Disordered" evidence="1">
    <location>
        <begin position="190"/>
        <end position="435"/>
    </location>
</feature>
<dbReference type="OrthoDB" id="10609701at2759"/>
<dbReference type="AlphaFoldDB" id="A0A812P6M4"/>
<proteinExistence type="predicted"/>
<feature type="compositionally biased region" description="Polar residues" evidence="1">
    <location>
        <begin position="248"/>
        <end position="257"/>
    </location>
</feature>
<feature type="region of interest" description="Disordered" evidence="1">
    <location>
        <begin position="509"/>
        <end position="528"/>
    </location>
</feature>
<feature type="compositionally biased region" description="Basic and acidic residues" evidence="1">
    <location>
        <begin position="273"/>
        <end position="288"/>
    </location>
</feature>
<evidence type="ECO:0000313" key="2">
    <source>
        <dbReference type="EMBL" id="CAE7342367.1"/>
    </source>
</evidence>
<reference evidence="2" key="1">
    <citation type="submission" date="2021-02" db="EMBL/GenBank/DDBJ databases">
        <authorList>
            <person name="Dougan E. K."/>
            <person name="Rhodes N."/>
            <person name="Thang M."/>
            <person name="Chan C."/>
        </authorList>
    </citation>
    <scope>NUCLEOTIDE SEQUENCE</scope>
</reference>
<feature type="compositionally biased region" description="Low complexity" evidence="1">
    <location>
        <begin position="733"/>
        <end position="746"/>
    </location>
</feature>
<feature type="compositionally biased region" description="Low complexity" evidence="1">
    <location>
        <begin position="579"/>
        <end position="592"/>
    </location>
</feature>
<name>A0A812P6M4_9DINO</name>
<comment type="caution">
    <text evidence="2">The sequence shown here is derived from an EMBL/GenBank/DDBJ whole genome shotgun (WGS) entry which is preliminary data.</text>
</comment>
<protein>
    <submittedName>
        <fullName evidence="2">Uncharacterized protein</fullName>
    </submittedName>
</protein>
<sequence length="1031" mass="110618">MTGVVQDPRCHLHVLHCESLLVHQAPPVDLAMLAKCQCHWYIGDAHHASEVVGIFHPGQSLRLDFCTFVVADVDRDFDVKLTVATVAGDHLAVFFGRLSELTQSEQFTRHELELRNVEGVVASAVVFCAEQQRWTVQGKGVFRPPGEAVTVGPEDMQASYVLQHIFPDESVKDPKPDPIGDTGVVASERCAIDGKDSSEATQEPDEAIRSRRPSREKVRRRSVLREGRKSQKSKAAELLKEGFGLGQSDASTANSGTDAVEVHSKAQSEATEDEKSKEVVQDGEEKLRQPSADILPGPVELSDGPLEVPPPSGELPWAPANNDPEDANREQVAQEASTLAEPDRPFIEEAAPEVISAADKGVAEDKEPSDDKAVDLTADKDEGADVAGPSLPASRPSTPESHPPVASEREPSPSPVPADEAQVSKEAAHRARHAALLRMDSESEVSMPDSDADLPLPSSHELAQALGRVPATSSRPWQKAHPWRGRGPVVAAKGLWCRAQRAYAEDCLSHSRPGSLTDEDSPRTFAGTHWLTGGRWEELLKRDHPPKNLTQPKESKDTIPAGGGSEGPGALPDDTNKVPSSGGPSTPVPLGGWRVQQQGRWFRVSATALSIRRRPQVDAPLAGELPFGEVFQAVSSFTAEDGFTFLELSRGRGWVFSDARVQPVLVIDDTGDQPVASPGERRLARPAEAEAEPEPGCRFSPRISSVESPDKALEAQASPAMATPKSQRGKVVATRAARARASSATANRRRITARPTTLAAGHAPAQAALRTPAAPVHVSEPTPQTSPEPTEAPKPGNARDRYPSPNAHPLALEASSTEKPTKEAWPKRGREPVRAKHSLASQCAVGPSASHTSLVAPELDRGLDADRYIEPRRSSSVRSARESLEERQRMQAALLRVALRVNADDGDFGSCTRSCSVPWRSRIATSVFPAKRPGAEEAPAMVGQAGQRRRGATGAGAVSLSCQFLAAIRGETTPLTPRRAQPQVEEAMRAQLQRRCSSVPSRHSEAPNHTDGSTVGLPYGFADILLAASAS</sequence>
<evidence type="ECO:0000256" key="1">
    <source>
        <dbReference type="SAM" id="MobiDB-lite"/>
    </source>
</evidence>
<feature type="compositionally biased region" description="Basic and acidic residues" evidence="1">
    <location>
        <begin position="819"/>
        <end position="834"/>
    </location>
</feature>
<feature type="compositionally biased region" description="Basic and acidic residues" evidence="1">
    <location>
        <begin position="361"/>
        <end position="383"/>
    </location>
</feature>
<feature type="compositionally biased region" description="Low complexity" evidence="1">
    <location>
        <begin position="753"/>
        <end position="783"/>
    </location>
</feature>
<feature type="region of interest" description="Disordered" evidence="1">
    <location>
        <begin position="670"/>
        <end position="858"/>
    </location>
</feature>
<feature type="region of interest" description="Disordered" evidence="1">
    <location>
        <begin position="543"/>
        <end position="593"/>
    </location>
</feature>
<dbReference type="EMBL" id="CAJNDS010002128">
    <property type="protein sequence ID" value="CAE7342367.1"/>
    <property type="molecule type" value="Genomic_DNA"/>
</dbReference>
<gene>
    <name evidence="2" type="ORF">SNAT2548_LOCUS17923</name>
</gene>